<keyword evidence="2" id="KW-0812">Transmembrane</keyword>
<feature type="compositionally biased region" description="Low complexity" evidence="1">
    <location>
        <begin position="57"/>
        <end position="69"/>
    </location>
</feature>
<feature type="compositionally biased region" description="Basic residues" evidence="1">
    <location>
        <begin position="127"/>
        <end position="138"/>
    </location>
</feature>
<organism evidence="3 4">
    <name type="scientific">Triparma laevis f. longispina</name>
    <dbReference type="NCBI Taxonomy" id="1714387"/>
    <lineage>
        <taxon>Eukaryota</taxon>
        <taxon>Sar</taxon>
        <taxon>Stramenopiles</taxon>
        <taxon>Ochrophyta</taxon>
        <taxon>Bolidophyceae</taxon>
        <taxon>Parmales</taxon>
        <taxon>Triparmaceae</taxon>
        <taxon>Triparma</taxon>
    </lineage>
</organism>
<protein>
    <submittedName>
        <fullName evidence="3">Uncharacterized protein</fullName>
    </submittedName>
</protein>
<keyword evidence="2" id="KW-1133">Transmembrane helix</keyword>
<dbReference type="AlphaFoldDB" id="A0A9W7DQ40"/>
<evidence type="ECO:0000256" key="2">
    <source>
        <dbReference type="SAM" id="Phobius"/>
    </source>
</evidence>
<gene>
    <name evidence="3" type="ORF">TrLO_g7435</name>
</gene>
<feature type="region of interest" description="Disordered" evidence="1">
    <location>
        <begin position="55"/>
        <end position="82"/>
    </location>
</feature>
<keyword evidence="4" id="KW-1185">Reference proteome</keyword>
<evidence type="ECO:0000256" key="1">
    <source>
        <dbReference type="SAM" id="MobiDB-lite"/>
    </source>
</evidence>
<comment type="caution">
    <text evidence="3">The sequence shown here is derived from an EMBL/GenBank/DDBJ whole genome shotgun (WGS) entry which is preliminary data.</text>
</comment>
<name>A0A9W7DQ40_9STRA</name>
<feature type="transmembrane region" description="Helical" evidence="2">
    <location>
        <begin position="90"/>
        <end position="110"/>
    </location>
</feature>
<evidence type="ECO:0000313" key="3">
    <source>
        <dbReference type="EMBL" id="GMH52009.1"/>
    </source>
</evidence>
<keyword evidence="2" id="KW-0472">Membrane</keyword>
<accession>A0A9W7DQ40</accession>
<reference evidence="4" key="1">
    <citation type="journal article" date="2023" name="Commun. Biol.">
        <title>Genome analysis of Parmales, the sister group of diatoms, reveals the evolutionary specialization of diatoms from phago-mixotrophs to photoautotrophs.</title>
        <authorList>
            <person name="Ban H."/>
            <person name="Sato S."/>
            <person name="Yoshikawa S."/>
            <person name="Yamada K."/>
            <person name="Nakamura Y."/>
            <person name="Ichinomiya M."/>
            <person name="Sato N."/>
            <person name="Blanc-Mathieu R."/>
            <person name="Endo H."/>
            <person name="Kuwata A."/>
            <person name="Ogata H."/>
        </authorList>
    </citation>
    <scope>NUCLEOTIDE SEQUENCE [LARGE SCALE GENOMIC DNA]</scope>
    <source>
        <strain evidence="4">NIES 3700</strain>
    </source>
</reference>
<sequence>MEQSGSTAAAARILDYISLEQARKLTGFTCLDELERAIDSKTNQLSTHCARQLSHALDGSDSSSPLSPLNERETDDYESETIEGREMDPFSVLLVVGLLAGLIGLMVVVFKGTRGGAGKRDGDSPRKSPKRKGKKKNN</sequence>
<proteinExistence type="predicted"/>
<dbReference type="EMBL" id="BRXW01000414">
    <property type="protein sequence ID" value="GMH52009.1"/>
    <property type="molecule type" value="Genomic_DNA"/>
</dbReference>
<evidence type="ECO:0000313" key="4">
    <source>
        <dbReference type="Proteomes" id="UP001165122"/>
    </source>
</evidence>
<feature type="region of interest" description="Disordered" evidence="1">
    <location>
        <begin position="115"/>
        <end position="138"/>
    </location>
</feature>
<dbReference type="Proteomes" id="UP001165122">
    <property type="component" value="Unassembled WGS sequence"/>
</dbReference>